<dbReference type="PANTHER" id="PTHR11236:SF48">
    <property type="entry name" value="ISOCHORISMATE SYNTHASE MENF"/>
    <property type="match status" value="1"/>
</dbReference>
<accession>A0A084ADE4</accession>
<comment type="caution">
    <text evidence="18">The sequence shown here is derived from an EMBL/GenBank/DDBJ whole genome shotgun (WGS) entry which is preliminary data.</text>
</comment>
<evidence type="ECO:0000256" key="2">
    <source>
        <dbReference type="ARBA" id="ARBA00004873"/>
    </source>
</evidence>
<dbReference type="InterPro" id="IPR006805">
    <property type="entry name" value="Anth_synth_I_N"/>
</dbReference>
<keyword evidence="8 15" id="KW-0479">Metal-binding</keyword>
<organism evidence="18 19">
    <name type="scientific">Lactococcus cremoris subsp. cremoris GE214</name>
    <dbReference type="NCBI Taxonomy" id="1415168"/>
    <lineage>
        <taxon>Bacteria</taxon>
        <taxon>Bacillati</taxon>
        <taxon>Bacillota</taxon>
        <taxon>Bacilli</taxon>
        <taxon>Lactobacillales</taxon>
        <taxon>Streptococcaceae</taxon>
        <taxon>Lactococcus</taxon>
        <taxon>Lactococcus cremoris subsp. cremoris</taxon>
    </lineage>
</organism>
<gene>
    <name evidence="15" type="primary">trpE</name>
    <name evidence="18" type="ORF">U725_00454</name>
</gene>
<dbReference type="NCBIfam" id="TIGR00564">
    <property type="entry name" value="trpE_most"/>
    <property type="match status" value="1"/>
</dbReference>
<keyword evidence="7 15" id="KW-0028">Amino-acid biosynthesis</keyword>
<evidence type="ECO:0000259" key="17">
    <source>
        <dbReference type="Pfam" id="PF04715"/>
    </source>
</evidence>
<evidence type="ECO:0000256" key="9">
    <source>
        <dbReference type="ARBA" id="ARBA00022822"/>
    </source>
</evidence>
<dbReference type="AlphaFoldDB" id="A0A084ADE4"/>
<evidence type="ECO:0000256" key="5">
    <source>
        <dbReference type="ARBA" id="ARBA00012266"/>
    </source>
</evidence>
<dbReference type="UniPathway" id="UPA00035">
    <property type="reaction ID" value="UER00040"/>
</dbReference>
<keyword evidence="10 15" id="KW-0460">Magnesium</keyword>
<dbReference type="Pfam" id="PF00425">
    <property type="entry name" value="Chorismate_bind"/>
    <property type="match status" value="1"/>
</dbReference>
<evidence type="ECO:0000256" key="8">
    <source>
        <dbReference type="ARBA" id="ARBA00022723"/>
    </source>
</evidence>
<proteinExistence type="inferred from homology"/>
<dbReference type="GO" id="GO:0046872">
    <property type="term" value="F:metal ion binding"/>
    <property type="evidence" value="ECO:0007669"/>
    <property type="project" value="UniProtKB-KW"/>
</dbReference>
<comment type="function">
    <text evidence="13 15">Part of a heterotetrameric complex that catalyzes the two-step biosynthesis of anthranilate, an intermediate in the biosynthesis of L-tryptophan. In the first step, the glutamine-binding beta subunit (TrpG) of anthranilate synthase (AS) provides the glutamine amidotransferase activity which generates ammonia as a substrate that, along with chorismate, is used in the second step, catalyzed by the large alpha subunit of AS (TrpE) to produce anthranilate. In the absence of TrpG, TrpE can synthesize anthranilate directly from chorismate and high concentrations of ammonia.</text>
</comment>
<comment type="pathway">
    <text evidence="2 15">Amino-acid biosynthesis; L-tryptophan biosynthesis; L-tryptophan from chorismate: step 1/5.</text>
</comment>
<dbReference type="RefSeq" id="WP_042747759.1">
    <property type="nucleotide sequence ID" value="NZ_AZSI01000009.1"/>
</dbReference>
<feature type="domain" description="Anthranilate synthase component I N-terminal" evidence="17">
    <location>
        <begin position="10"/>
        <end position="144"/>
    </location>
</feature>
<name>A0A084ADE4_LACLC</name>
<dbReference type="InterPro" id="IPR005256">
    <property type="entry name" value="Anth_synth_I_PabB"/>
</dbReference>
<dbReference type="PATRIC" id="fig|1415168.3.peg.480"/>
<evidence type="ECO:0000256" key="1">
    <source>
        <dbReference type="ARBA" id="ARBA00001946"/>
    </source>
</evidence>
<comment type="cofactor">
    <cofactor evidence="1 15">
        <name>Mg(2+)</name>
        <dbReference type="ChEBI" id="CHEBI:18420"/>
    </cofactor>
</comment>
<evidence type="ECO:0000313" key="19">
    <source>
        <dbReference type="Proteomes" id="UP000028401"/>
    </source>
</evidence>
<evidence type="ECO:0000256" key="11">
    <source>
        <dbReference type="ARBA" id="ARBA00023141"/>
    </source>
</evidence>
<dbReference type="GO" id="GO:0000162">
    <property type="term" value="P:L-tryptophan biosynthetic process"/>
    <property type="evidence" value="ECO:0007669"/>
    <property type="project" value="UniProtKB-UniPathway"/>
</dbReference>
<evidence type="ECO:0000256" key="14">
    <source>
        <dbReference type="ARBA" id="ARBA00047683"/>
    </source>
</evidence>
<dbReference type="EMBL" id="AZSI01000009">
    <property type="protein sequence ID" value="KEY63323.1"/>
    <property type="molecule type" value="Genomic_DNA"/>
</dbReference>
<dbReference type="SUPFAM" id="SSF56322">
    <property type="entry name" value="ADC synthase"/>
    <property type="match status" value="1"/>
</dbReference>
<dbReference type="InterPro" id="IPR015890">
    <property type="entry name" value="Chorismate_C"/>
</dbReference>
<evidence type="ECO:0000256" key="13">
    <source>
        <dbReference type="ARBA" id="ARBA00025634"/>
    </source>
</evidence>
<comment type="subunit">
    <text evidence="4 15">Heterotetramer consisting of two non-identical subunits: a beta subunit (TrpG) and a large alpha subunit (TrpE).</text>
</comment>
<dbReference type="Gene3D" id="3.60.120.10">
    <property type="entry name" value="Anthranilate synthase"/>
    <property type="match status" value="1"/>
</dbReference>
<evidence type="ECO:0000256" key="15">
    <source>
        <dbReference type="RuleBase" id="RU364045"/>
    </source>
</evidence>
<keyword evidence="9 15" id="KW-0822">Tryptophan biosynthesis</keyword>
<comment type="catalytic activity">
    <reaction evidence="14 15">
        <text>chorismate + L-glutamine = anthranilate + pyruvate + L-glutamate + H(+)</text>
        <dbReference type="Rhea" id="RHEA:21732"/>
        <dbReference type="ChEBI" id="CHEBI:15361"/>
        <dbReference type="ChEBI" id="CHEBI:15378"/>
        <dbReference type="ChEBI" id="CHEBI:16567"/>
        <dbReference type="ChEBI" id="CHEBI:29748"/>
        <dbReference type="ChEBI" id="CHEBI:29985"/>
        <dbReference type="ChEBI" id="CHEBI:58359"/>
        <dbReference type="EC" id="4.1.3.27"/>
    </reaction>
</comment>
<evidence type="ECO:0000256" key="3">
    <source>
        <dbReference type="ARBA" id="ARBA00009562"/>
    </source>
</evidence>
<dbReference type="Pfam" id="PF04715">
    <property type="entry name" value="Anth_synt_I_N"/>
    <property type="match status" value="1"/>
</dbReference>
<evidence type="ECO:0000256" key="12">
    <source>
        <dbReference type="ARBA" id="ARBA00023239"/>
    </source>
</evidence>
<dbReference type="GO" id="GO:0004049">
    <property type="term" value="F:anthranilate synthase activity"/>
    <property type="evidence" value="ECO:0007669"/>
    <property type="project" value="UniProtKB-EC"/>
</dbReference>
<comment type="similarity">
    <text evidence="3 15">Belongs to the anthranilate synthase component I family.</text>
</comment>
<keyword evidence="11 15" id="KW-0057">Aromatic amino acid biosynthesis</keyword>
<feature type="domain" description="Chorismate-utilising enzyme C-terminal" evidence="16">
    <location>
        <begin position="194"/>
        <end position="447"/>
    </location>
</feature>
<reference evidence="18 19" key="1">
    <citation type="submission" date="2014-06" db="EMBL/GenBank/DDBJ databases">
        <title>Draft genome sequence of the putrescine producing strain Lactococcus lactis subsp cremoris GE214.</title>
        <authorList>
            <person name="Ladero V."/>
            <person name="Linares D.M."/>
            <person name="del Rio B."/>
            <person name="Mayo B."/>
            <person name="Martin M.C."/>
            <person name="Fernandez M."/>
            <person name="Alvarez M.A."/>
        </authorList>
    </citation>
    <scope>NUCLEOTIDE SEQUENCE [LARGE SCALE GENOMIC DNA]</scope>
    <source>
        <strain evidence="18 19">GE214</strain>
    </source>
</reference>
<evidence type="ECO:0000256" key="10">
    <source>
        <dbReference type="ARBA" id="ARBA00022842"/>
    </source>
</evidence>
<evidence type="ECO:0000259" key="16">
    <source>
        <dbReference type="Pfam" id="PF00425"/>
    </source>
</evidence>
<evidence type="ECO:0000256" key="7">
    <source>
        <dbReference type="ARBA" id="ARBA00022605"/>
    </source>
</evidence>
<dbReference type="InterPro" id="IPR005801">
    <property type="entry name" value="ADC_synthase"/>
</dbReference>
<dbReference type="PRINTS" id="PR00095">
    <property type="entry name" value="ANTSNTHASEI"/>
</dbReference>
<dbReference type="InterPro" id="IPR019999">
    <property type="entry name" value="Anth_synth_I-like"/>
</dbReference>
<evidence type="ECO:0000256" key="4">
    <source>
        <dbReference type="ARBA" id="ARBA00011575"/>
    </source>
</evidence>
<protein>
    <recommendedName>
        <fullName evidence="6 15">Anthranilate synthase component 1</fullName>
        <ecNumber evidence="5 15">4.1.3.27</ecNumber>
    </recommendedName>
</protein>
<sequence>MRKIKEISADTLTPISVYFRLKGKNKVILESIPRENDQSRFSIIALNPVKHIKFTDGNLTINDEIISNDHPMEFLEKLVSQSENTDEKLDLPFTSGAIGYAGFDTYGIFEGIQPELTDTIGIPDMYFMLYESAVIFDHKQEKLIFIEDNVYSQRSEKELVTALSANIEALSELTEAENELTEINKMNFVSNMTQATFEEKVTAAKELIRNGDMFQIVLSQRLTADFTDKPFDYYRKLRVENPSSYMYFMEFDNFHVIGSSPERLVAVHGNQVSTNPIAGTRKRGDNEFEDQALIEELENDQKELAEHKMLVDLGRNDIGKISEYGSIEVPVFMKVEKYRYVMHITSEVTGKLRPEFTAMDALSATLPAGTLSGAPKHRAYQRIYEFENQKRGIYGGAIGYLTKNGNCDFAIAIRTMVLKDNKAHVQAGAGIVYDSVPEHEYQETLNKAQGLLKVGQ</sequence>
<keyword evidence="12 15" id="KW-0456">Lyase</keyword>
<evidence type="ECO:0000313" key="18">
    <source>
        <dbReference type="EMBL" id="KEY63323.1"/>
    </source>
</evidence>
<dbReference type="PANTHER" id="PTHR11236">
    <property type="entry name" value="AMINOBENZOATE/ANTHRANILATE SYNTHASE"/>
    <property type="match status" value="1"/>
</dbReference>
<evidence type="ECO:0000256" key="6">
    <source>
        <dbReference type="ARBA" id="ARBA00020653"/>
    </source>
</evidence>
<dbReference type="Proteomes" id="UP000028401">
    <property type="component" value="Unassembled WGS sequence"/>
</dbReference>
<dbReference type="EC" id="4.1.3.27" evidence="5 15"/>